<dbReference type="InterPro" id="IPR058620">
    <property type="entry name" value="YtrI_C"/>
</dbReference>
<keyword evidence="1" id="KW-1133">Transmembrane helix</keyword>
<name>A0A419T6L9_9FIRM</name>
<dbReference type="AlphaFoldDB" id="A0A419T6L9"/>
<feature type="domain" description="Sporulation membrane protein YtrI C-terminal" evidence="2">
    <location>
        <begin position="80"/>
        <end position="148"/>
    </location>
</feature>
<reference evidence="3 4" key="1">
    <citation type="submission" date="2016-08" db="EMBL/GenBank/DDBJ databases">
        <title>Novel Firmicutes and Novel Genomes.</title>
        <authorList>
            <person name="Poppleton D.I."/>
            <person name="Gribaldo S."/>
        </authorList>
    </citation>
    <scope>NUCLEOTIDE SEQUENCE [LARGE SCALE GENOMIC DNA]</scope>
    <source>
        <strain evidence="3 4">CTT3</strain>
    </source>
</reference>
<protein>
    <recommendedName>
        <fullName evidence="2">Sporulation membrane protein YtrI C-terminal domain-containing protein</fullName>
    </recommendedName>
</protein>
<proteinExistence type="predicted"/>
<gene>
    <name evidence="3" type="ORF">BET03_09585</name>
</gene>
<organism evidence="3 4">
    <name type="scientific">Thermohalobacter berrensis</name>
    <dbReference type="NCBI Taxonomy" id="99594"/>
    <lineage>
        <taxon>Bacteria</taxon>
        <taxon>Bacillati</taxon>
        <taxon>Bacillota</taxon>
        <taxon>Tissierellia</taxon>
        <taxon>Tissierellales</taxon>
        <taxon>Thermohalobacteraceae</taxon>
        <taxon>Thermohalobacter</taxon>
    </lineage>
</organism>
<comment type="caution">
    <text evidence="3">The sequence shown here is derived from an EMBL/GenBank/DDBJ whole genome shotgun (WGS) entry which is preliminary data.</text>
</comment>
<keyword evidence="1" id="KW-0812">Transmembrane</keyword>
<dbReference type="EMBL" id="MCIB01000007">
    <property type="protein sequence ID" value="RKD33214.1"/>
    <property type="molecule type" value="Genomic_DNA"/>
</dbReference>
<evidence type="ECO:0000313" key="4">
    <source>
        <dbReference type="Proteomes" id="UP000284177"/>
    </source>
</evidence>
<feature type="transmembrane region" description="Helical" evidence="1">
    <location>
        <begin position="6"/>
        <end position="33"/>
    </location>
</feature>
<sequence length="152" mass="18003">MKKKYLSFFLTLIVGNIFGIIIGISIMTTLVSFRIDKYHEKIKYLENVIEDKDTKLKKLEKSINNRRFILQSIEIILIYDGDDLDKISLEKNIKEKYKNLLGKEVQKIDIDMVKEIVDQRIIKLDDKIYKLEVTKLVLSNVLKIWIKVRLID</sequence>
<evidence type="ECO:0000259" key="2">
    <source>
        <dbReference type="Pfam" id="PF26347"/>
    </source>
</evidence>
<dbReference type="Proteomes" id="UP000284177">
    <property type="component" value="Unassembled WGS sequence"/>
</dbReference>
<accession>A0A419T6L9</accession>
<dbReference type="Pfam" id="PF26347">
    <property type="entry name" value="YtrI_sporulation"/>
    <property type="match status" value="1"/>
</dbReference>
<keyword evidence="4" id="KW-1185">Reference proteome</keyword>
<evidence type="ECO:0000256" key="1">
    <source>
        <dbReference type="SAM" id="Phobius"/>
    </source>
</evidence>
<evidence type="ECO:0000313" key="3">
    <source>
        <dbReference type="EMBL" id="RKD33214.1"/>
    </source>
</evidence>
<keyword evidence="1" id="KW-0472">Membrane</keyword>